<dbReference type="AlphaFoldDB" id="A0A3B1BLN9"/>
<dbReference type="InterPro" id="IPR005586">
    <property type="entry name" value="ABC_trans_aux"/>
</dbReference>
<proteinExistence type="predicted"/>
<gene>
    <name evidence="2" type="ORF">MNBD_IGNAVI01-431</name>
</gene>
<evidence type="ECO:0000313" key="2">
    <source>
        <dbReference type="EMBL" id="VAX15461.1"/>
    </source>
</evidence>
<reference evidence="2" key="1">
    <citation type="submission" date="2018-06" db="EMBL/GenBank/DDBJ databases">
        <authorList>
            <person name="Zhirakovskaya E."/>
        </authorList>
    </citation>
    <scope>NUCLEOTIDE SEQUENCE</scope>
</reference>
<protein>
    <recommendedName>
        <fullName evidence="1">ABC-type transport auxiliary lipoprotein component domain-containing protein</fullName>
    </recommendedName>
</protein>
<feature type="domain" description="ABC-type transport auxiliary lipoprotein component" evidence="1">
    <location>
        <begin position="42"/>
        <end position="192"/>
    </location>
</feature>
<name>A0A3B1BLN9_9ZZZZ</name>
<accession>A0A3B1BLN9</accession>
<dbReference type="PROSITE" id="PS51257">
    <property type="entry name" value="PROKAR_LIPOPROTEIN"/>
    <property type="match status" value="1"/>
</dbReference>
<sequence>MHTRINFVFLIASLILIAGIYGCGTPASNFFILTPDNDYEPRSTGTESHIGIGIGNIELPDYLRKPQIVTYSKNNEITFDEYNRWAEPLDENITRILTENLAAMIPTNNIYLFMWPKEDPNIFQISISIDRFGLLPDSNVVLNTRWSITGSNKKSLLLTEKSEYKEKAVSLDYGHISSIMSNLIGKLSEDIASEIKRQAEKI</sequence>
<dbReference type="Pfam" id="PF03886">
    <property type="entry name" value="ABC_trans_aux"/>
    <property type="match status" value="1"/>
</dbReference>
<dbReference type="EMBL" id="UOGD01000022">
    <property type="protein sequence ID" value="VAX15461.1"/>
    <property type="molecule type" value="Genomic_DNA"/>
</dbReference>
<dbReference type="Gene3D" id="3.40.50.10610">
    <property type="entry name" value="ABC-type transport auxiliary lipoprotein component"/>
    <property type="match status" value="1"/>
</dbReference>
<organism evidence="2">
    <name type="scientific">hydrothermal vent metagenome</name>
    <dbReference type="NCBI Taxonomy" id="652676"/>
    <lineage>
        <taxon>unclassified sequences</taxon>
        <taxon>metagenomes</taxon>
        <taxon>ecological metagenomes</taxon>
    </lineage>
</organism>
<dbReference type="SUPFAM" id="SSF159594">
    <property type="entry name" value="XCC0632-like"/>
    <property type="match status" value="1"/>
</dbReference>
<evidence type="ECO:0000259" key="1">
    <source>
        <dbReference type="Pfam" id="PF03886"/>
    </source>
</evidence>